<evidence type="ECO:0000256" key="1">
    <source>
        <dbReference type="SAM" id="MobiDB-lite"/>
    </source>
</evidence>
<dbReference type="EMBL" id="JAFNEN010000564">
    <property type="protein sequence ID" value="KAG8180440.1"/>
    <property type="molecule type" value="Genomic_DNA"/>
</dbReference>
<comment type="caution">
    <text evidence="2">The sequence shown here is derived from an EMBL/GenBank/DDBJ whole genome shotgun (WGS) entry which is preliminary data.</text>
</comment>
<proteinExistence type="predicted"/>
<feature type="compositionally biased region" description="Basic and acidic residues" evidence="1">
    <location>
        <begin position="48"/>
        <end position="59"/>
    </location>
</feature>
<protein>
    <submittedName>
        <fullName evidence="2">Uncharacterized protein</fullName>
    </submittedName>
</protein>
<organism evidence="2 3">
    <name type="scientific">Oedothorax gibbosus</name>
    <dbReference type="NCBI Taxonomy" id="931172"/>
    <lineage>
        <taxon>Eukaryota</taxon>
        <taxon>Metazoa</taxon>
        <taxon>Ecdysozoa</taxon>
        <taxon>Arthropoda</taxon>
        <taxon>Chelicerata</taxon>
        <taxon>Arachnida</taxon>
        <taxon>Araneae</taxon>
        <taxon>Araneomorphae</taxon>
        <taxon>Entelegynae</taxon>
        <taxon>Araneoidea</taxon>
        <taxon>Linyphiidae</taxon>
        <taxon>Erigoninae</taxon>
        <taxon>Oedothorax</taxon>
    </lineage>
</organism>
<sequence>MKAKQGGFSEVLSWAVGCYPLIKSKRDLGQRLMTAFIWKYKMSRRFEANPEVQDQKENEEKDGDSEQQWNMF</sequence>
<gene>
    <name evidence="2" type="ORF">JTE90_022786</name>
</gene>
<name>A0AAV6UA97_9ARAC</name>
<reference evidence="2 3" key="1">
    <citation type="journal article" date="2022" name="Nat. Ecol. Evol.">
        <title>A masculinizing supergene underlies an exaggerated male reproductive morph in a spider.</title>
        <authorList>
            <person name="Hendrickx F."/>
            <person name="De Corte Z."/>
            <person name="Sonet G."/>
            <person name="Van Belleghem S.M."/>
            <person name="Kostlbacher S."/>
            <person name="Vangestel C."/>
        </authorList>
    </citation>
    <scope>NUCLEOTIDE SEQUENCE [LARGE SCALE GENOMIC DNA]</scope>
    <source>
        <strain evidence="2">W744_W776</strain>
    </source>
</reference>
<dbReference type="AlphaFoldDB" id="A0AAV6UA97"/>
<evidence type="ECO:0000313" key="2">
    <source>
        <dbReference type="EMBL" id="KAG8180440.1"/>
    </source>
</evidence>
<accession>A0AAV6UA97</accession>
<feature type="region of interest" description="Disordered" evidence="1">
    <location>
        <begin position="48"/>
        <end position="72"/>
    </location>
</feature>
<dbReference type="Proteomes" id="UP000827092">
    <property type="component" value="Unassembled WGS sequence"/>
</dbReference>
<evidence type="ECO:0000313" key="3">
    <source>
        <dbReference type="Proteomes" id="UP000827092"/>
    </source>
</evidence>
<keyword evidence="3" id="KW-1185">Reference proteome</keyword>